<dbReference type="InterPro" id="IPR015797">
    <property type="entry name" value="NUDIX_hydrolase-like_dom_sf"/>
</dbReference>
<dbReference type="CDD" id="cd04688">
    <property type="entry name" value="NUDIX_Hydrolase"/>
    <property type="match status" value="1"/>
</dbReference>
<comment type="cofactor">
    <cofactor evidence="1">
        <name>Mg(2+)</name>
        <dbReference type="ChEBI" id="CHEBI:18420"/>
    </cofactor>
</comment>
<gene>
    <name evidence="5" type="ORF">FHR04_10035</name>
    <name evidence="4" type="ORF">HNQ04_001754</name>
</gene>
<evidence type="ECO:0000313" key="7">
    <source>
        <dbReference type="Proteomes" id="UP000629870"/>
    </source>
</evidence>
<reference evidence="5 6" key="1">
    <citation type="submission" date="2019-06" db="EMBL/GenBank/DDBJ databases">
        <title>Genome sequence of Deinococcus radiopugnans ATCC 19172.</title>
        <authorList>
            <person name="Maclea K.S."/>
            <person name="Maynard C.R."/>
        </authorList>
    </citation>
    <scope>NUCLEOTIDE SEQUENCE [LARGE SCALE GENOMIC DNA]</scope>
    <source>
        <strain evidence="5 6">ATCC 19172</strain>
    </source>
</reference>
<feature type="domain" description="Nudix hydrolase" evidence="3">
    <location>
        <begin position="10"/>
        <end position="142"/>
    </location>
</feature>
<evidence type="ECO:0000313" key="5">
    <source>
        <dbReference type="EMBL" id="TNM71160.1"/>
    </source>
</evidence>
<dbReference type="EMBL" id="JACHEW010000007">
    <property type="protein sequence ID" value="MBB6016503.1"/>
    <property type="molecule type" value="Genomic_DNA"/>
</dbReference>
<name>A0A5C4Y6J4_9DEIO</name>
<dbReference type="Gene3D" id="3.90.79.10">
    <property type="entry name" value="Nucleoside Triphosphate Pyrophosphohydrolase"/>
    <property type="match status" value="1"/>
</dbReference>
<evidence type="ECO:0000313" key="6">
    <source>
        <dbReference type="Proteomes" id="UP000313988"/>
    </source>
</evidence>
<protein>
    <submittedName>
        <fullName evidence="4">8-oxo-dGTP pyrophosphatase MutT (NUDIX family)</fullName>
    </submittedName>
    <submittedName>
        <fullName evidence="5">NUDIX domain-containing protein</fullName>
    </submittedName>
</protein>
<dbReference type="SUPFAM" id="SSF55811">
    <property type="entry name" value="Nudix"/>
    <property type="match status" value="1"/>
</dbReference>
<evidence type="ECO:0000313" key="4">
    <source>
        <dbReference type="EMBL" id="MBB6016503.1"/>
    </source>
</evidence>
<dbReference type="PANTHER" id="PTHR43046">
    <property type="entry name" value="GDP-MANNOSE MANNOSYL HYDROLASE"/>
    <property type="match status" value="1"/>
</dbReference>
<evidence type="ECO:0000256" key="1">
    <source>
        <dbReference type="ARBA" id="ARBA00001946"/>
    </source>
</evidence>
<proteinExistence type="predicted"/>
<dbReference type="AlphaFoldDB" id="A0A5C4Y6J4"/>
<accession>A0A5C4Y6J4</accession>
<dbReference type="PANTHER" id="PTHR43046:SF16">
    <property type="entry name" value="ADP-RIBOSE PYROPHOSPHATASE YJHB-RELATED"/>
    <property type="match status" value="1"/>
</dbReference>
<dbReference type="RefSeq" id="WP_139402893.1">
    <property type="nucleotide sequence ID" value="NZ_JACHEW010000007.1"/>
</dbReference>
<dbReference type="Proteomes" id="UP000629870">
    <property type="component" value="Unassembled WGS sequence"/>
</dbReference>
<evidence type="ECO:0000259" key="3">
    <source>
        <dbReference type="PROSITE" id="PS51462"/>
    </source>
</evidence>
<dbReference type="OrthoDB" id="9804442at2"/>
<sequence>MTDIRLSLGGLKFSVRVAIICVRGNRLLANTEPGIGFWYLPGGALATDEDARGCAEREWREETGTPSGELRLLGVVENFFGPAHARQHEIGFYFRMDAPAELPGTPFTVLDNPNVLCGWVPVAEIETRPVYPLIVRELLDGDDGTVRHLVNREEARAFPGNEKTPPESEV</sequence>
<reference evidence="4 7" key="2">
    <citation type="submission" date="2020-08" db="EMBL/GenBank/DDBJ databases">
        <title>Genomic Encyclopedia of Type Strains, Phase IV (KMG-IV): sequencing the most valuable type-strain genomes for metagenomic binning, comparative biology and taxonomic classification.</title>
        <authorList>
            <person name="Goeker M."/>
        </authorList>
    </citation>
    <scope>NUCLEOTIDE SEQUENCE [LARGE SCALE GENOMIC DNA]</scope>
    <source>
        <strain evidence="4 7">DSM 12027</strain>
    </source>
</reference>
<keyword evidence="2" id="KW-0378">Hydrolase</keyword>
<comment type="caution">
    <text evidence="5">The sequence shown here is derived from an EMBL/GenBank/DDBJ whole genome shotgun (WGS) entry which is preliminary data.</text>
</comment>
<dbReference type="PROSITE" id="PS51462">
    <property type="entry name" value="NUDIX"/>
    <property type="match status" value="1"/>
</dbReference>
<dbReference type="EMBL" id="VDMO01000009">
    <property type="protein sequence ID" value="TNM71160.1"/>
    <property type="molecule type" value="Genomic_DNA"/>
</dbReference>
<keyword evidence="7" id="KW-1185">Reference proteome</keyword>
<dbReference type="Pfam" id="PF00293">
    <property type="entry name" value="NUDIX"/>
    <property type="match status" value="1"/>
</dbReference>
<organism evidence="5 6">
    <name type="scientific">Deinococcus radiopugnans ATCC 19172</name>
    <dbReference type="NCBI Taxonomy" id="585398"/>
    <lineage>
        <taxon>Bacteria</taxon>
        <taxon>Thermotogati</taxon>
        <taxon>Deinococcota</taxon>
        <taxon>Deinococci</taxon>
        <taxon>Deinococcales</taxon>
        <taxon>Deinococcaceae</taxon>
        <taxon>Deinococcus</taxon>
    </lineage>
</organism>
<dbReference type="GO" id="GO:0016787">
    <property type="term" value="F:hydrolase activity"/>
    <property type="evidence" value="ECO:0007669"/>
    <property type="project" value="UniProtKB-KW"/>
</dbReference>
<evidence type="ECO:0000256" key="2">
    <source>
        <dbReference type="ARBA" id="ARBA00022801"/>
    </source>
</evidence>
<dbReference type="Proteomes" id="UP000313988">
    <property type="component" value="Unassembled WGS sequence"/>
</dbReference>
<dbReference type="InterPro" id="IPR000086">
    <property type="entry name" value="NUDIX_hydrolase_dom"/>
</dbReference>